<organism evidence="1 2">
    <name type="scientific">Aspergillus pseudoustus</name>
    <dbReference type="NCBI Taxonomy" id="1810923"/>
    <lineage>
        <taxon>Eukaryota</taxon>
        <taxon>Fungi</taxon>
        <taxon>Dikarya</taxon>
        <taxon>Ascomycota</taxon>
        <taxon>Pezizomycotina</taxon>
        <taxon>Eurotiomycetes</taxon>
        <taxon>Eurotiomycetidae</taxon>
        <taxon>Eurotiales</taxon>
        <taxon>Aspergillaceae</taxon>
        <taxon>Aspergillus</taxon>
        <taxon>Aspergillus subgen. Nidulantes</taxon>
    </lineage>
</organism>
<evidence type="ECO:0008006" key="3">
    <source>
        <dbReference type="Google" id="ProtNLM"/>
    </source>
</evidence>
<evidence type="ECO:0000313" key="2">
    <source>
        <dbReference type="Proteomes" id="UP001610446"/>
    </source>
</evidence>
<dbReference type="Proteomes" id="UP001610446">
    <property type="component" value="Unassembled WGS sequence"/>
</dbReference>
<reference evidence="1 2" key="1">
    <citation type="submission" date="2024-07" db="EMBL/GenBank/DDBJ databases">
        <title>Section-level genome sequencing and comparative genomics of Aspergillus sections Usti and Cavernicolus.</title>
        <authorList>
            <consortium name="Lawrence Berkeley National Laboratory"/>
            <person name="Nybo J.L."/>
            <person name="Vesth T.C."/>
            <person name="Theobald S."/>
            <person name="Frisvad J.C."/>
            <person name="Larsen T.O."/>
            <person name="Kjaerboelling I."/>
            <person name="Rothschild-Mancinelli K."/>
            <person name="Lyhne E.K."/>
            <person name="Kogle M.E."/>
            <person name="Barry K."/>
            <person name="Clum A."/>
            <person name="Na H."/>
            <person name="Ledsgaard L."/>
            <person name="Lin J."/>
            <person name="Lipzen A."/>
            <person name="Kuo A."/>
            <person name="Riley R."/>
            <person name="Mondo S."/>
            <person name="Labutti K."/>
            <person name="Haridas S."/>
            <person name="Pangalinan J."/>
            <person name="Salamov A.A."/>
            <person name="Simmons B.A."/>
            <person name="Magnuson J.K."/>
            <person name="Chen J."/>
            <person name="Drula E."/>
            <person name="Henrissat B."/>
            <person name="Wiebenga A."/>
            <person name="Lubbers R.J."/>
            <person name="Gomes A.C."/>
            <person name="Makela M.R."/>
            <person name="Stajich J."/>
            <person name="Grigoriev I.V."/>
            <person name="Mortensen U.H."/>
            <person name="De Vries R.P."/>
            <person name="Baker S.E."/>
            <person name="Andersen M.R."/>
        </authorList>
    </citation>
    <scope>NUCLEOTIDE SEQUENCE [LARGE SCALE GENOMIC DNA]</scope>
    <source>
        <strain evidence="1 2">CBS 123904</strain>
    </source>
</reference>
<comment type="caution">
    <text evidence="1">The sequence shown here is derived from an EMBL/GenBank/DDBJ whole genome shotgun (WGS) entry which is preliminary data.</text>
</comment>
<protein>
    <recommendedName>
        <fullName evidence="3">BTB domain-containing protein</fullName>
    </recommendedName>
</protein>
<dbReference type="PANTHER" id="PTHR47843">
    <property type="entry name" value="BTB DOMAIN-CONTAINING PROTEIN-RELATED"/>
    <property type="match status" value="1"/>
</dbReference>
<dbReference type="Gene3D" id="3.30.710.10">
    <property type="entry name" value="Potassium Channel Kv1.1, Chain A"/>
    <property type="match status" value="1"/>
</dbReference>
<name>A0ABR4K7U0_9EURO</name>
<accession>A0ABR4K7U0</accession>
<sequence length="258" mass="28973">MSKQNALSYLEFLSSDVVSLQAGQSGPKFKIHLGLLEAKCAAIIPAFRSGFEESQNNIYTFQDTSAGTLGRFIEWAYTGDYSCVINATSPVRKKNEEGKSAGAKVEGEDSQTNSNEELDFFENDSLLANIRVYIFCCIYCISDLQQLSFEKMSTCLIDLDKPHQLDEHLAVIAALRVAFLGLPADDHLLDWLAQYAAYCVDRLRLQTDFLDLLREFPALSSRMIPYLVPASSPPWKTKIPSYFYAHYSSNNRRDDDSG</sequence>
<proteinExistence type="predicted"/>
<dbReference type="CDD" id="cd18186">
    <property type="entry name" value="BTB_POZ_ZBTB_KLHL-like"/>
    <property type="match status" value="1"/>
</dbReference>
<dbReference type="EMBL" id="JBFXLU010000057">
    <property type="protein sequence ID" value="KAL2847258.1"/>
    <property type="molecule type" value="Genomic_DNA"/>
</dbReference>
<gene>
    <name evidence="1" type="ORF">BJY01DRAFT_212779</name>
</gene>
<dbReference type="PANTHER" id="PTHR47843:SF2">
    <property type="entry name" value="BTB DOMAIN-CONTAINING PROTEIN"/>
    <property type="match status" value="1"/>
</dbReference>
<dbReference type="InterPro" id="IPR011333">
    <property type="entry name" value="SKP1/BTB/POZ_sf"/>
</dbReference>
<keyword evidence="2" id="KW-1185">Reference proteome</keyword>
<evidence type="ECO:0000313" key="1">
    <source>
        <dbReference type="EMBL" id="KAL2847258.1"/>
    </source>
</evidence>